<protein>
    <submittedName>
        <fullName evidence="1">Uncharacterized protein</fullName>
    </submittedName>
</protein>
<proteinExistence type="predicted"/>
<evidence type="ECO:0000313" key="2">
    <source>
        <dbReference type="Proteomes" id="UP001501265"/>
    </source>
</evidence>
<accession>A0ABP9CNP3</accession>
<dbReference type="EMBL" id="BAABIG010000057">
    <property type="protein sequence ID" value="GAA4814191.1"/>
    <property type="molecule type" value="Genomic_DNA"/>
</dbReference>
<keyword evidence="2" id="KW-1185">Reference proteome</keyword>
<dbReference type="Proteomes" id="UP001501265">
    <property type="component" value="Unassembled WGS sequence"/>
</dbReference>
<comment type="caution">
    <text evidence="1">The sequence shown here is derived from an EMBL/GenBank/DDBJ whole genome shotgun (WGS) entry which is preliminary data.</text>
</comment>
<sequence>MFAFARKIIPIRFMTPLMGFARPLLTDSGTSSATEPTVRALLPLPHCSGTDALIPKDDCVRS</sequence>
<gene>
    <name evidence="1" type="ORF">GCM10023220_52330</name>
</gene>
<name>A0ABP9CNP3_9ACTN</name>
<organism evidence="1 2">
    <name type="scientific">Streptomyces ziwulingensis</name>
    <dbReference type="NCBI Taxonomy" id="1045501"/>
    <lineage>
        <taxon>Bacteria</taxon>
        <taxon>Bacillati</taxon>
        <taxon>Actinomycetota</taxon>
        <taxon>Actinomycetes</taxon>
        <taxon>Kitasatosporales</taxon>
        <taxon>Streptomycetaceae</taxon>
        <taxon>Streptomyces</taxon>
    </lineage>
</organism>
<evidence type="ECO:0000313" key="1">
    <source>
        <dbReference type="EMBL" id="GAA4814191.1"/>
    </source>
</evidence>
<reference evidence="2" key="1">
    <citation type="journal article" date="2019" name="Int. J. Syst. Evol. Microbiol.">
        <title>The Global Catalogue of Microorganisms (GCM) 10K type strain sequencing project: providing services to taxonomists for standard genome sequencing and annotation.</title>
        <authorList>
            <consortium name="The Broad Institute Genomics Platform"/>
            <consortium name="The Broad Institute Genome Sequencing Center for Infectious Disease"/>
            <person name="Wu L."/>
            <person name="Ma J."/>
        </authorList>
    </citation>
    <scope>NUCLEOTIDE SEQUENCE [LARGE SCALE GENOMIC DNA]</scope>
    <source>
        <strain evidence="2">JCM 18081</strain>
    </source>
</reference>